<protein>
    <submittedName>
        <fullName evidence="1">Uncharacterized protein</fullName>
    </submittedName>
</protein>
<dbReference type="AlphaFoldDB" id="A0A843X770"/>
<reference evidence="1" key="1">
    <citation type="submission" date="2017-07" db="EMBL/GenBank/DDBJ databases">
        <title>Taro Niue Genome Assembly and Annotation.</title>
        <authorList>
            <person name="Atibalentja N."/>
            <person name="Keating K."/>
            <person name="Fields C.J."/>
        </authorList>
    </citation>
    <scope>NUCLEOTIDE SEQUENCE</scope>
    <source>
        <strain evidence="1">Niue_2</strain>
        <tissue evidence="1">Leaf</tissue>
    </source>
</reference>
<comment type="caution">
    <text evidence="1">The sequence shown here is derived from an EMBL/GenBank/DDBJ whole genome shotgun (WGS) entry which is preliminary data.</text>
</comment>
<keyword evidence="2" id="KW-1185">Reference proteome</keyword>
<sequence>MREKNSAAPPLFSWQKRRARYSSTMMETIPKRGVSRVQRHPNGTRYQFPMLACKGTDEYQDRKQETALHA</sequence>
<dbReference type="Proteomes" id="UP000652761">
    <property type="component" value="Unassembled WGS sequence"/>
</dbReference>
<organism evidence="1 2">
    <name type="scientific">Colocasia esculenta</name>
    <name type="common">Wild taro</name>
    <name type="synonym">Arum esculentum</name>
    <dbReference type="NCBI Taxonomy" id="4460"/>
    <lineage>
        <taxon>Eukaryota</taxon>
        <taxon>Viridiplantae</taxon>
        <taxon>Streptophyta</taxon>
        <taxon>Embryophyta</taxon>
        <taxon>Tracheophyta</taxon>
        <taxon>Spermatophyta</taxon>
        <taxon>Magnoliopsida</taxon>
        <taxon>Liliopsida</taxon>
        <taxon>Araceae</taxon>
        <taxon>Aroideae</taxon>
        <taxon>Colocasieae</taxon>
        <taxon>Colocasia</taxon>
    </lineage>
</organism>
<proteinExistence type="predicted"/>
<name>A0A843X770_COLES</name>
<gene>
    <name evidence="1" type="ORF">Taro_048094</name>
</gene>
<accession>A0A843X770</accession>
<dbReference type="EMBL" id="NMUH01006393">
    <property type="protein sequence ID" value="MQM15155.1"/>
    <property type="molecule type" value="Genomic_DNA"/>
</dbReference>
<evidence type="ECO:0000313" key="1">
    <source>
        <dbReference type="EMBL" id="MQM15155.1"/>
    </source>
</evidence>
<evidence type="ECO:0000313" key="2">
    <source>
        <dbReference type="Proteomes" id="UP000652761"/>
    </source>
</evidence>